<evidence type="ECO:0000313" key="1">
    <source>
        <dbReference type="EMBL" id="QHT93951.1"/>
    </source>
</evidence>
<dbReference type="AlphaFoldDB" id="A0A6C0IL33"/>
<name>A0A6C0IL33_9ZZZZ</name>
<accession>A0A6C0IL33</accession>
<sequence length="138" mass="16697">MTQIIYAESSSTYRPIQDNELSQFRKVQYLRRRKKRRNDAYDCRKKMFSSNFRPFIMMANGIQTGVEKGSKSEDMFWNVKDSIYTPGNKYYFDTPEEAERVFRISYSTDLKRDWYEKTAQYRIRDDDENSENEVTIIK</sequence>
<organism evidence="1">
    <name type="scientific">viral metagenome</name>
    <dbReference type="NCBI Taxonomy" id="1070528"/>
    <lineage>
        <taxon>unclassified sequences</taxon>
        <taxon>metagenomes</taxon>
        <taxon>organismal metagenomes</taxon>
    </lineage>
</organism>
<reference evidence="1" key="1">
    <citation type="journal article" date="2020" name="Nature">
        <title>Giant virus diversity and host interactions through global metagenomics.</title>
        <authorList>
            <person name="Schulz F."/>
            <person name="Roux S."/>
            <person name="Paez-Espino D."/>
            <person name="Jungbluth S."/>
            <person name="Walsh D.A."/>
            <person name="Denef V.J."/>
            <person name="McMahon K.D."/>
            <person name="Konstantinidis K.T."/>
            <person name="Eloe-Fadrosh E.A."/>
            <person name="Kyrpides N.C."/>
            <person name="Woyke T."/>
        </authorList>
    </citation>
    <scope>NUCLEOTIDE SEQUENCE</scope>
    <source>
        <strain evidence="1">GVMAG-M-3300024258-14</strain>
    </source>
</reference>
<proteinExistence type="predicted"/>
<dbReference type="EMBL" id="MN740212">
    <property type="protein sequence ID" value="QHT93951.1"/>
    <property type="molecule type" value="Genomic_DNA"/>
</dbReference>
<protein>
    <submittedName>
        <fullName evidence="1">Uncharacterized protein</fullName>
    </submittedName>
</protein>